<reference evidence="8" key="2">
    <citation type="submission" date="2012-08" db="EMBL/GenBank/DDBJ databases">
        <title>Genome sequence of Kazachstania naganishii.</title>
        <authorList>
            <person name="Gordon J.L."/>
            <person name="Armisen D."/>
            <person name="Proux-Wera E."/>
            <person name="OhEigeartaigh S.S."/>
            <person name="Byrne K.P."/>
            <person name="Wolfe K.H."/>
        </authorList>
    </citation>
    <scope>NUCLEOTIDE SEQUENCE [LARGE SCALE GENOMIC DNA]</scope>
    <source>
        <strain evidence="8">ATCC MYA-139 / BCRC 22969 / CBS 8797 / CCRC 22969 / KCTC 17520 / NBRC 10181 / NCYC 3082</strain>
    </source>
</reference>
<keyword evidence="4" id="KW-0539">Nucleus</keyword>
<dbReference type="STRING" id="1071383.J7RFK8"/>
<dbReference type="GO" id="GO:0000976">
    <property type="term" value="F:transcription cis-regulatory region binding"/>
    <property type="evidence" value="ECO:0007669"/>
    <property type="project" value="InterPro"/>
</dbReference>
<dbReference type="AlphaFoldDB" id="J7RFK8"/>
<dbReference type="GeneID" id="34523968"/>
<feature type="region of interest" description="Disordered" evidence="5">
    <location>
        <begin position="1"/>
        <end position="34"/>
    </location>
</feature>
<comment type="subcellular location">
    <subcellularLocation>
        <location evidence="1">Nucleus</location>
    </subcellularLocation>
</comment>
<proteinExistence type="predicted"/>
<dbReference type="PROSITE" id="PS50217">
    <property type="entry name" value="BZIP"/>
    <property type="match status" value="1"/>
</dbReference>
<dbReference type="CDD" id="cd14688">
    <property type="entry name" value="bZIP_YAP"/>
    <property type="match status" value="1"/>
</dbReference>
<evidence type="ECO:0000256" key="4">
    <source>
        <dbReference type="ARBA" id="ARBA00023242"/>
    </source>
</evidence>
<gene>
    <name evidence="7" type="primary">KNAG0A06790</name>
    <name evidence="7" type="ordered locus">KNAG_0A06790</name>
</gene>
<dbReference type="Gene3D" id="1.20.5.170">
    <property type="match status" value="1"/>
</dbReference>
<keyword evidence="8" id="KW-1185">Reference proteome</keyword>
<evidence type="ECO:0000313" key="8">
    <source>
        <dbReference type="Proteomes" id="UP000006310"/>
    </source>
</evidence>
<dbReference type="PANTHER" id="PTHR40621:SF8">
    <property type="entry name" value="AP-1-LIKE TRANSCRIPTION FACTOR YAP3"/>
    <property type="match status" value="1"/>
</dbReference>
<feature type="compositionally biased region" description="Polar residues" evidence="5">
    <location>
        <begin position="110"/>
        <end position="120"/>
    </location>
</feature>
<dbReference type="PROSITE" id="PS00036">
    <property type="entry name" value="BZIP_BASIC"/>
    <property type="match status" value="1"/>
</dbReference>
<organism evidence="7 8">
    <name type="scientific">Huiozyma naganishii (strain ATCC MYA-139 / BCRC 22969 / CBS 8797 / KCTC 17520 / NBRC 10181 / NCYC 3082 / Yp74L-3)</name>
    <name type="common">Yeast</name>
    <name type="synonym">Kazachstania naganishii</name>
    <dbReference type="NCBI Taxonomy" id="1071383"/>
    <lineage>
        <taxon>Eukaryota</taxon>
        <taxon>Fungi</taxon>
        <taxon>Dikarya</taxon>
        <taxon>Ascomycota</taxon>
        <taxon>Saccharomycotina</taxon>
        <taxon>Saccharomycetes</taxon>
        <taxon>Saccharomycetales</taxon>
        <taxon>Saccharomycetaceae</taxon>
        <taxon>Huiozyma</taxon>
    </lineage>
</organism>
<reference evidence="7 8" key="1">
    <citation type="journal article" date="2011" name="Proc. Natl. Acad. Sci. U.S.A.">
        <title>Evolutionary erosion of yeast sex chromosomes by mating-type switching accidents.</title>
        <authorList>
            <person name="Gordon J.L."/>
            <person name="Armisen D."/>
            <person name="Proux-Wera E."/>
            <person name="Oheigeartaigh S.S."/>
            <person name="Byrne K.P."/>
            <person name="Wolfe K.H."/>
        </authorList>
    </citation>
    <scope>NUCLEOTIDE SEQUENCE [LARGE SCALE GENOMIC DNA]</scope>
    <source>
        <strain evidence="8">ATCC MYA-139 / BCRC 22969 / CBS 8797 / CCRC 22969 / KCTC 17520 / NBRC 10181 / NCYC 3082</strain>
    </source>
</reference>
<evidence type="ECO:0000256" key="3">
    <source>
        <dbReference type="ARBA" id="ARBA00023163"/>
    </source>
</evidence>
<dbReference type="GO" id="GO:0001228">
    <property type="term" value="F:DNA-binding transcription activator activity, RNA polymerase II-specific"/>
    <property type="evidence" value="ECO:0007669"/>
    <property type="project" value="TreeGrafter"/>
</dbReference>
<evidence type="ECO:0000256" key="5">
    <source>
        <dbReference type="SAM" id="MobiDB-lite"/>
    </source>
</evidence>
<protein>
    <recommendedName>
        <fullName evidence="6">BZIP domain-containing protein</fullName>
    </recommendedName>
</protein>
<evidence type="ECO:0000313" key="7">
    <source>
        <dbReference type="EMBL" id="CCK68333.1"/>
    </source>
</evidence>
<evidence type="ECO:0000256" key="2">
    <source>
        <dbReference type="ARBA" id="ARBA00023015"/>
    </source>
</evidence>
<dbReference type="Proteomes" id="UP000006310">
    <property type="component" value="Chromosome 1"/>
</dbReference>
<dbReference type="PANTHER" id="PTHR40621">
    <property type="entry name" value="TRANSCRIPTION FACTOR KAPC-RELATED"/>
    <property type="match status" value="1"/>
</dbReference>
<keyword evidence="3" id="KW-0804">Transcription</keyword>
<dbReference type="OMA" id="GINEYAM"/>
<dbReference type="InterPro" id="IPR046347">
    <property type="entry name" value="bZIP_sf"/>
</dbReference>
<keyword evidence="2" id="KW-0805">Transcription regulation</keyword>
<dbReference type="RefSeq" id="XP_022462579.1">
    <property type="nucleotide sequence ID" value="XM_022611141.1"/>
</dbReference>
<feature type="domain" description="BZIP" evidence="6">
    <location>
        <begin position="141"/>
        <end position="200"/>
    </location>
</feature>
<dbReference type="KEGG" id="kng:KNAG_0A06790"/>
<accession>J7RFK8</accession>
<dbReference type="eggNOG" id="ENOG502S2TX">
    <property type="taxonomic scope" value="Eukaryota"/>
</dbReference>
<dbReference type="HOGENOM" id="CLU_064108_0_0_1"/>
<dbReference type="SMART" id="SM00338">
    <property type="entry name" value="BRLZ"/>
    <property type="match status" value="1"/>
</dbReference>
<feature type="region of interest" description="Disordered" evidence="5">
    <location>
        <begin position="102"/>
        <end position="157"/>
    </location>
</feature>
<evidence type="ECO:0000256" key="1">
    <source>
        <dbReference type="ARBA" id="ARBA00004123"/>
    </source>
</evidence>
<sequence>MRRCCGRGSGIREEEDEPAQTLLGAESGERLGRMDRMDTQMDFFEVLRQRQDAAGAVGGAGPFDEADGQEELASSLMYVSPPHNEKSFEQIGFGVGNGDGGGTGSFVLTPENSSASQSGTHDIDSGGGAAASTSGGAGLDEKKKAQNRAAQKAYRERKEARMKDLEYKLRESELHREKLYREVEELRRANFQIQTTNRHLLQQCEKKQREGAANTMTTVQPSQQRYVFPTEGQCFENMASSKQSTAQGSEGILLTVPDTWEYLHKLSRTVDFDVSQVMDSLRGLEVCNGQGASYLKKNVDEMVANATV</sequence>
<dbReference type="GO" id="GO:0090575">
    <property type="term" value="C:RNA polymerase II transcription regulator complex"/>
    <property type="evidence" value="ECO:0007669"/>
    <property type="project" value="TreeGrafter"/>
</dbReference>
<dbReference type="InterPro" id="IPR050936">
    <property type="entry name" value="AP-1-like"/>
</dbReference>
<dbReference type="EMBL" id="HE978314">
    <property type="protein sequence ID" value="CCK68333.1"/>
    <property type="molecule type" value="Genomic_DNA"/>
</dbReference>
<evidence type="ECO:0000259" key="6">
    <source>
        <dbReference type="PROSITE" id="PS50217"/>
    </source>
</evidence>
<dbReference type="OrthoDB" id="4940293at2759"/>
<dbReference type="SUPFAM" id="SSF57959">
    <property type="entry name" value="Leucine zipper domain"/>
    <property type="match status" value="1"/>
</dbReference>
<dbReference type="InterPro" id="IPR004827">
    <property type="entry name" value="bZIP"/>
</dbReference>
<name>J7RFK8_HUIN7</name>